<dbReference type="STRING" id="106004.A0A1Y2EXZ1"/>
<dbReference type="PANTHER" id="PTHR31274">
    <property type="entry name" value="PROTEIN ECM3"/>
    <property type="match status" value="1"/>
</dbReference>
<dbReference type="EMBL" id="MCGR01000036">
    <property type="protein sequence ID" value="ORY75966.1"/>
    <property type="molecule type" value="Genomic_DNA"/>
</dbReference>
<dbReference type="GO" id="GO:0016020">
    <property type="term" value="C:membrane"/>
    <property type="evidence" value="ECO:0007669"/>
    <property type="project" value="UniProtKB-SubCell"/>
</dbReference>
<proteinExistence type="predicted"/>
<dbReference type="InterPro" id="IPR040254">
    <property type="entry name" value="Ecm3-like"/>
</dbReference>
<gene>
    <name evidence="7" type="ORF">BCR35DRAFT_306023</name>
</gene>
<evidence type="ECO:0000313" key="8">
    <source>
        <dbReference type="Proteomes" id="UP000193467"/>
    </source>
</evidence>
<feature type="transmembrane region" description="Helical" evidence="6">
    <location>
        <begin position="20"/>
        <end position="38"/>
    </location>
</feature>
<feature type="region of interest" description="Disordered" evidence="5">
    <location>
        <begin position="323"/>
        <end position="377"/>
    </location>
</feature>
<feature type="transmembrane region" description="Helical" evidence="6">
    <location>
        <begin position="556"/>
        <end position="579"/>
    </location>
</feature>
<comment type="subcellular location">
    <subcellularLocation>
        <location evidence="1">Membrane</location>
        <topology evidence="1">Multi-pass membrane protein</topology>
    </subcellularLocation>
</comment>
<dbReference type="InParanoid" id="A0A1Y2EXZ1"/>
<evidence type="ECO:0000256" key="5">
    <source>
        <dbReference type="SAM" id="MobiDB-lite"/>
    </source>
</evidence>
<evidence type="ECO:0000256" key="4">
    <source>
        <dbReference type="ARBA" id="ARBA00023136"/>
    </source>
</evidence>
<name>A0A1Y2EXZ1_9BASI</name>
<evidence type="ECO:0000256" key="6">
    <source>
        <dbReference type="SAM" id="Phobius"/>
    </source>
</evidence>
<keyword evidence="2 6" id="KW-0812">Transmembrane</keyword>
<dbReference type="OrthoDB" id="435607at2759"/>
<evidence type="ECO:0000256" key="1">
    <source>
        <dbReference type="ARBA" id="ARBA00004141"/>
    </source>
</evidence>
<evidence type="ECO:0000256" key="2">
    <source>
        <dbReference type="ARBA" id="ARBA00022692"/>
    </source>
</evidence>
<keyword evidence="3 6" id="KW-1133">Transmembrane helix</keyword>
<feature type="transmembrane region" description="Helical" evidence="6">
    <location>
        <begin position="524"/>
        <end position="544"/>
    </location>
</feature>
<evidence type="ECO:0000256" key="3">
    <source>
        <dbReference type="ARBA" id="ARBA00022989"/>
    </source>
</evidence>
<feature type="compositionally biased region" description="Basic and acidic residues" evidence="5">
    <location>
        <begin position="215"/>
        <end position="236"/>
    </location>
</feature>
<keyword evidence="4 6" id="KW-0472">Membrane</keyword>
<evidence type="ECO:0000313" key="7">
    <source>
        <dbReference type="EMBL" id="ORY75966.1"/>
    </source>
</evidence>
<dbReference type="Proteomes" id="UP000193467">
    <property type="component" value="Unassembled WGS sequence"/>
</dbReference>
<feature type="transmembrane region" description="Helical" evidence="6">
    <location>
        <begin position="75"/>
        <end position="97"/>
    </location>
</feature>
<sequence>MSSTATPAINTIIWLSVKPLIKLVISAGAGFFLARSGLFPTAGSRSASQIILNVTLPSLLFSKIIPSFNSENVKAIGPIFLVGIVYMLVSALFGVLIRIALPTPRNFRWGLLASAIWANWGDVPTSIVQSVCLSAPFAGQADADLAVAYVSIFILLFYLTLFPFRGTLLIQRDYTHPPKEVEDEENVSKGRWSRVKAASEHVRSLPGLVRRRKGGREQAEEGEGTSKAEDGEKEGETAASAAEPGSAMHLRSTRSPPTTFSDLQRVTTSRSIGQASVRELAGTAAAASVEDTAEEHQRRASFGRGQLRMALAERERLKTIVGSPAHSVFDDDGADTAVGTSTDVPPSPSRKLPSNSLPPHQLFPNGSHEEPPFLEEEVAPPRPLPLRILLGVKEFALSLLTPPTISLVTALVCALVTKLKALFVFVDGSSFNPTAPDGDPPLAIILDTASFLGAASVPLGLLVLGSALARMRLPRPLTKLPLASIASLAVCKLIVLPIVGFLMVQGLTSHTNLVDEENRVLRFVLIYFSCVPTATTQVALAQIFAPEDGESNSDTLASYIVFQYIIFVFSSVVLTAVTLSNIF</sequence>
<dbReference type="AlphaFoldDB" id="A0A1Y2EXZ1"/>
<reference evidence="7 8" key="1">
    <citation type="submission" date="2016-07" db="EMBL/GenBank/DDBJ databases">
        <title>Pervasive Adenine N6-methylation of Active Genes in Fungi.</title>
        <authorList>
            <consortium name="DOE Joint Genome Institute"/>
            <person name="Mondo S.J."/>
            <person name="Dannebaum R.O."/>
            <person name="Kuo R.C."/>
            <person name="Labutti K."/>
            <person name="Haridas S."/>
            <person name="Kuo A."/>
            <person name="Salamov A."/>
            <person name="Ahrendt S.R."/>
            <person name="Lipzen A."/>
            <person name="Sullivan W."/>
            <person name="Andreopoulos W.B."/>
            <person name="Clum A."/>
            <person name="Lindquist E."/>
            <person name="Daum C."/>
            <person name="Ramamoorthy G.K."/>
            <person name="Gryganskyi A."/>
            <person name="Culley D."/>
            <person name="Magnuson J.K."/>
            <person name="James T.Y."/>
            <person name="O'Malley M.A."/>
            <person name="Stajich J.E."/>
            <person name="Spatafora J.W."/>
            <person name="Visel A."/>
            <person name="Grigoriev I.V."/>
        </authorList>
    </citation>
    <scope>NUCLEOTIDE SEQUENCE [LARGE SCALE GENOMIC DNA]</scope>
    <source>
        <strain evidence="7 8">62-1032</strain>
    </source>
</reference>
<dbReference type="GO" id="GO:0055085">
    <property type="term" value="P:transmembrane transport"/>
    <property type="evidence" value="ECO:0007669"/>
    <property type="project" value="InterPro"/>
</dbReference>
<feature type="region of interest" description="Disordered" evidence="5">
    <location>
        <begin position="206"/>
        <end position="275"/>
    </location>
</feature>
<feature type="transmembrane region" description="Helical" evidence="6">
    <location>
        <begin position="480"/>
        <end position="504"/>
    </location>
</feature>
<keyword evidence="8" id="KW-1185">Reference proteome</keyword>
<dbReference type="PANTHER" id="PTHR31274:SF1">
    <property type="entry name" value="AGL149CP"/>
    <property type="match status" value="1"/>
</dbReference>
<accession>A0A1Y2EXZ1</accession>
<dbReference type="InterPro" id="IPR004776">
    <property type="entry name" value="Mem_transp_PIN-like"/>
</dbReference>
<protein>
    <submittedName>
        <fullName evidence="7">Auxin efflux carrier</fullName>
    </submittedName>
</protein>
<comment type="caution">
    <text evidence="7">The sequence shown here is derived from an EMBL/GenBank/DDBJ whole genome shotgun (WGS) entry which is preliminary data.</text>
</comment>
<feature type="compositionally biased region" description="Polar residues" evidence="5">
    <location>
        <begin position="253"/>
        <end position="274"/>
    </location>
</feature>
<feature type="transmembrane region" description="Helical" evidence="6">
    <location>
        <begin position="147"/>
        <end position="164"/>
    </location>
</feature>
<organism evidence="7 8">
    <name type="scientific">Leucosporidium creatinivorum</name>
    <dbReference type="NCBI Taxonomy" id="106004"/>
    <lineage>
        <taxon>Eukaryota</taxon>
        <taxon>Fungi</taxon>
        <taxon>Dikarya</taxon>
        <taxon>Basidiomycota</taxon>
        <taxon>Pucciniomycotina</taxon>
        <taxon>Microbotryomycetes</taxon>
        <taxon>Leucosporidiales</taxon>
        <taxon>Leucosporidium</taxon>
    </lineage>
</organism>
<dbReference type="Pfam" id="PF03547">
    <property type="entry name" value="Mem_trans"/>
    <property type="match status" value="1"/>
</dbReference>